<dbReference type="InterPro" id="IPR013210">
    <property type="entry name" value="LRR_N_plant-typ"/>
</dbReference>
<name>A0ABU6S1Z3_9FABA</name>
<dbReference type="Gene3D" id="3.80.10.10">
    <property type="entry name" value="Ribonuclease Inhibitor"/>
    <property type="match status" value="1"/>
</dbReference>
<organism evidence="7 8">
    <name type="scientific">Stylosanthes scabra</name>
    <dbReference type="NCBI Taxonomy" id="79078"/>
    <lineage>
        <taxon>Eukaryota</taxon>
        <taxon>Viridiplantae</taxon>
        <taxon>Streptophyta</taxon>
        <taxon>Embryophyta</taxon>
        <taxon>Tracheophyta</taxon>
        <taxon>Spermatophyta</taxon>
        <taxon>Magnoliopsida</taxon>
        <taxon>eudicotyledons</taxon>
        <taxon>Gunneridae</taxon>
        <taxon>Pentapetalae</taxon>
        <taxon>rosids</taxon>
        <taxon>fabids</taxon>
        <taxon>Fabales</taxon>
        <taxon>Fabaceae</taxon>
        <taxon>Papilionoideae</taxon>
        <taxon>50 kb inversion clade</taxon>
        <taxon>dalbergioids sensu lato</taxon>
        <taxon>Dalbergieae</taxon>
        <taxon>Pterocarpus clade</taxon>
        <taxon>Stylosanthes</taxon>
    </lineage>
</organism>
<dbReference type="InterPro" id="IPR051848">
    <property type="entry name" value="PGIP"/>
</dbReference>
<accession>A0ABU6S1Z3</accession>
<protein>
    <recommendedName>
        <fullName evidence="6">Leucine-rich repeat-containing N-terminal plant-type domain-containing protein</fullName>
    </recommendedName>
</protein>
<dbReference type="InterPro" id="IPR001611">
    <property type="entry name" value="Leu-rich_rpt"/>
</dbReference>
<dbReference type="Proteomes" id="UP001341840">
    <property type="component" value="Unassembled WGS sequence"/>
</dbReference>
<feature type="signal peptide" evidence="5">
    <location>
        <begin position="1"/>
        <end position="34"/>
    </location>
</feature>
<comment type="similarity">
    <text evidence="4">Belongs to the polygalacturonase-inhibiting protein family.</text>
</comment>
<dbReference type="InterPro" id="IPR032675">
    <property type="entry name" value="LRR_dom_sf"/>
</dbReference>
<evidence type="ECO:0000256" key="5">
    <source>
        <dbReference type="SAM" id="SignalP"/>
    </source>
</evidence>
<sequence>MTVIQNKLKNKMAAGKTLLLILCVTMLLVSGAVGAKKERCNPQDKKALLQLKKDLNNPYVLASWNPDEDCCTWYCVECDSKTNRIITFSIYLSVPEGKNFTAQIPNSIAGLPYLQTLQLHHLPYLTGPLNPAIAKLTNLNFIRITRTNISGPVPAFLSQLKKLEFLDLSFNNLTGSIPAELAQLPKLGALHLDRNHLTGPIPPSFGSFKSNPDIYLSHNNLTGPIPPSFFKLNFTRLDLSRNKLVGDAAGLFGADKGTQTIDLSRNQFAFDLSKVKFPKTLIYLDLNHNKIYGELPAQLTSLDLQFFNVSYNRLCGKIPVGGRLQDQDVYSYLHNKCLCGSPLPNCTK</sequence>
<keyword evidence="5" id="KW-0732">Signal</keyword>
<feature type="domain" description="Leucine-rich repeat-containing N-terminal plant-type" evidence="6">
    <location>
        <begin position="42"/>
        <end position="79"/>
    </location>
</feature>
<dbReference type="SUPFAM" id="SSF52058">
    <property type="entry name" value="L domain-like"/>
    <property type="match status" value="1"/>
</dbReference>
<keyword evidence="3" id="KW-0677">Repeat</keyword>
<dbReference type="PROSITE" id="PS51450">
    <property type="entry name" value="LRR"/>
    <property type="match status" value="1"/>
</dbReference>
<gene>
    <name evidence="7" type="ORF">PIB30_000910</name>
</gene>
<keyword evidence="8" id="KW-1185">Reference proteome</keyword>
<comment type="caution">
    <text evidence="7">The sequence shown here is derived from an EMBL/GenBank/DDBJ whole genome shotgun (WGS) entry which is preliminary data.</text>
</comment>
<evidence type="ECO:0000256" key="4">
    <source>
        <dbReference type="ARBA" id="ARBA00038043"/>
    </source>
</evidence>
<evidence type="ECO:0000313" key="8">
    <source>
        <dbReference type="Proteomes" id="UP001341840"/>
    </source>
</evidence>
<evidence type="ECO:0000259" key="6">
    <source>
        <dbReference type="Pfam" id="PF08263"/>
    </source>
</evidence>
<reference evidence="7 8" key="1">
    <citation type="journal article" date="2023" name="Plants (Basel)">
        <title>Bridging the Gap: Combining Genomics and Transcriptomics Approaches to Understand Stylosanthes scabra, an Orphan Legume from the Brazilian Caatinga.</title>
        <authorList>
            <person name="Ferreira-Neto J.R.C."/>
            <person name="da Silva M.D."/>
            <person name="Binneck E."/>
            <person name="de Melo N.F."/>
            <person name="da Silva R.H."/>
            <person name="de Melo A.L.T.M."/>
            <person name="Pandolfi V."/>
            <person name="Bustamante F.O."/>
            <person name="Brasileiro-Vidal A.C."/>
            <person name="Benko-Iseppon A.M."/>
        </authorList>
    </citation>
    <scope>NUCLEOTIDE SEQUENCE [LARGE SCALE GENOMIC DNA]</scope>
    <source>
        <tissue evidence="7">Leaves</tissue>
    </source>
</reference>
<proteinExistence type="inferred from homology"/>
<evidence type="ECO:0000256" key="2">
    <source>
        <dbReference type="ARBA" id="ARBA00022614"/>
    </source>
</evidence>
<evidence type="ECO:0000256" key="1">
    <source>
        <dbReference type="ARBA" id="ARBA00004196"/>
    </source>
</evidence>
<dbReference type="PANTHER" id="PTHR48059">
    <property type="entry name" value="POLYGALACTURONASE INHIBITOR 1"/>
    <property type="match status" value="1"/>
</dbReference>
<dbReference type="EMBL" id="JASCZI010060417">
    <property type="protein sequence ID" value="MED6130402.1"/>
    <property type="molecule type" value="Genomic_DNA"/>
</dbReference>
<feature type="chain" id="PRO_5045451817" description="Leucine-rich repeat-containing N-terminal plant-type domain-containing protein" evidence="5">
    <location>
        <begin position="35"/>
        <end position="348"/>
    </location>
</feature>
<evidence type="ECO:0000313" key="7">
    <source>
        <dbReference type="EMBL" id="MED6130402.1"/>
    </source>
</evidence>
<keyword evidence="2" id="KW-0433">Leucine-rich repeat</keyword>
<comment type="subcellular location">
    <subcellularLocation>
        <location evidence="1">Cell envelope</location>
    </subcellularLocation>
</comment>
<evidence type="ECO:0000256" key="3">
    <source>
        <dbReference type="ARBA" id="ARBA00022737"/>
    </source>
</evidence>
<dbReference type="Pfam" id="PF13855">
    <property type="entry name" value="LRR_8"/>
    <property type="match status" value="1"/>
</dbReference>
<dbReference type="Pfam" id="PF00560">
    <property type="entry name" value="LRR_1"/>
    <property type="match status" value="2"/>
</dbReference>
<dbReference type="Pfam" id="PF08263">
    <property type="entry name" value="LRRNT_2"/>
    <property type="match status" value="1"/>
</dbReference>
<dbReference type="PANTHER" id="PTHR48059:SF4">
    <property type="entry name" value="POLYGALACTURONASE INHIBITOR 1-RELATED"/>
    <property type="match status" value="1"/>
</dbReference>